<dbReference type="Pfam" id="PF01247">
    <property type="entry name" value="Ribosomal_L35Ae"/>
    <property type="match status" value="1"/>
</dbReference>
<dbReference type="EMBL" id="QEFH01000030">
    <property type="protein sequence ID" value="PVU70226.1"/>
    <property type="molecule type" value="Genomic_DNA"/>
</dbReference>
<dbReference type="EMBL" id="QEFP02000013">
    <property type="protein sequence ID" value="MCC5447160.1"/>
    <property type="molecule type" value="Genomic_DNA"/>
</dbReference>
<comment type="similarity">
    <text evidence="1 4">Belongs to the eukaryotic ribosomal protein eL33 family.</text>
</comment>
<dbReference type="GO" id="GO:0003735">
    <property type="term" value="F:structural constituent of ribosome"/>
    <property type="evidence" value="ECO:0007669"/>
    <property type="project" value="InterPro"/>
</dbReference>
<evidence type="ECO:0000313" key="8">
    <source>
        <dbReference type="Proteomes" id="UP000245908"/>
    </source>
</evidence>
<dbReference type="GO" id="GO:0006412">
    <property type="term" value="P:translation"/>
    <property type="evidence" value="ECO:0007669"/>
    <property type="project" value="UniProtKB-UniRule"/>
</dbReference>
<accession>A0A2T9WQX5</accession>
<dbReference type="EMBL" id="QEFP01000011">
    <property type="protein sequence ID" value="PVU68435.1"/>
    <property type="molecule type" value="Genomic_DNA"/>
</dbReference>
<dbReference type="InterPro" id="IPR038661">
    <property type="entry name" value="Ribosomal_eL33_sf"/>
</dbReference>
<keyword evidence="2 4" id="KW-0689">Ribosomal protein</keyword>
<evidence type="ECO:0000313" key="6">
    <source>
        <dbReference type="EMBL" id="PVU68435.1"/>
    </source>
</evidence>
<dbReference type="PANTHER" id="PTHR10902">
    <property type="entry name" value="60S RIBOSOMAL PROTEIN L35A"/>
    <property type="match status" value="1"/>
</dbReference>
<dbReference type="NCBIfam" id="NF003326">
    <property type="entry name" value="PRK04337.1"/>
    <property type="match status" value="1"/>
</dbReference>
<dbReference type="Proteomes" id="UP000245908">
    <property type="component" value="Unassembled WGS sequence"/>
</dbReference>
<reference evidence="7 8" key="1">
    <citation type="journal article" date="2015" name="Appl. Environ. Microbiol.">
        <title>Nanoarchaeota, Their Sulfolobales Host, and Nanoarchaeota Virus Distribution across Yellowstone National Park Hot Springs.</title>
        <authorList>
            <person name="Munson-McGee J.H."/>
            <person name="Field E.K."/>
            <person name="Bateson M."/>
            <person name="Rooney C."/>
            <person name="Stepanauskas R."/>
            <person name="Young M.J."/>
        </authorList>
    </citation>
    <scope>NUCLEOTIDE SEQUENCE [LARGE SCALE GENOMIC DNA]</scope>
    <source>
        <strain evidence="5">SCGC AB-777_F03</strain>
        <strain evidence="7">SCGC AB-777_O03</strain>
    </source>
</reference>
<evidence type="ECO:0000313" key="5">
    <source>
        <dbReference type="EMBL" id="MCC5447160.1"/>
    </source>
</evidence>
<organism evidence="7 8">
    <name type="scientific">Nanobsidianus stetteri</name>
    <dbReference type="NCBI Taxonomy" id="1294122"/>
    <lineage>
        <taxon>Archaea</taxon>
        <taxon>Nanobdellota</taxon>
        <taxon>Candidatus Nanoarchaeia</taxon>
        <taxon>Nanoarchaeales</taxon>
        <taxon>Nanopusillaceae</taxon>
        <taxon>Candidatus Nanobsidianus</taxon>
    </lineage>
</organism>
<dbReference type="AlphaFoldDB" id="A0A2T9WQX5"/>
<evidence type="ECO:0000256" key="3">
    <source>
        <dbReference type="ARBA" id="ARBA00023274"/>
    </source>
</evidence>
<reference evidence="5" key="3">
    <citation type="submission" date="2017-05" db="EMBL/GenBank/DDBJ databases">
        <authorList>
            <person name="Munson-Mcgee J.H."/>
        </authorList>
    </citation>
    <scope>NUCLEOTIDE SEQUENCE</scope>
    <source>
        <strain evidence="5">SCGC AB-777_F03</strain>
    </source>
</reference>
<dbReference type="HAMAP" id="MF_00573">
    <property type="entry name" value="Ribosomal_eL33"/>
    <property type="match status" value="1"/>
</dbReference>
<comment type="caution">
    <text evidence="7">The sequence shown here is derived from an EMBL/GenBank/DDBJ whole genome shotgun (WGS) entry which is preliminary data.</text>
</comment>
<reference evidence="7" key="2">
    <citation type="submission" date="2017-05" db="EMBL/GenBank/DDBJ databases">
        <authorList>
            <person name="Song R."/>
            <person name="Chenine A.L."/>
            <person name="Ruprecht R.M."/>
        </authorList>
    </citation>
    <scope>NUCLEOTIDE SEQUENCE</scope>
    <source>
        <strain evidence="6">SCGC AB-777_F03</strain>
        <strain evidence="7">SCGC AB-777_O03</strain>
    </source>
</reference>
<dbReference type="GO" id="GO:0005840">
    <property type="term" value="C:ribosome"/>
    <property type="evidence" value="ECO:0007669"/>
    <property type="project" value="UniProtKB-KW"/>
</dbReference>
<dbReference type="SUPFAM" id="SSF50447">
    <property type="entry name" value="Translation proteins"/>
    <property type="match status" value="1"/>
</dbReference>
<proteinExistence type="inferred from homology"/>
<evidence type="ECO:0000256" key="4">
    <source>
        <dbReference type="HAMAP-Rule" id="MF_00573"/>
    </source>
</evidence>
<dbReference type="Proteomes" id="UP000245509">
    <property type="component" value="Unassembled WGS sequence"/>
</dbReference>
<name>A0A2T9WQX5_NANST</name>
<sequence length="114" mass="13070">MKGIILNYRMGRHHIYPNQVIVKFENINNKYEASKYIGKHVIWVSPGKKIFIGKIVDIHGNKGNLRVRFNKGIPGQALGDIVLLIDNIDKVKEIREKIKNAKDINQIRSILINA</sequence>
<dbReference type="Gene3D" id="2.40.10.190">
    <property type="entry name" value="translation elongation factor selb, chain A, domain 4"/>
    <property type="match status" value="1"/>
</dbReference>
<dbReference type="InterPro" id="IPR001780">
    <property type="entry name" value="Ribosomal_eL33"/>
</dbReference>
<reference evidence="5" key="4">
    <citation type="submission" date="2021-11" db="EMBL/GenBank/DDBJ databases">
        <authorList>
            <person name="Munson-Mcgee J."/>
            <person name="Field E."/>
            <person name="Bateson M."/>
            <person name="Rooney C."/>
            <person name="Stepanauskas R."/>
            <person name="Young M."/>
        </authorList>
    </citation>
    <scope>NUCLEOTIDE SEQUENCE</scope>
    <source>
        <strain evidence="5">SCGC AB-777_F03</strain>
    </source>
</reference>
<dbReference type="InterPro" id="IPR009000">
    <property type="entry name" value="Transl_B-barrel_sf"/>
</dbReference>
<gene>
    <name evidence="4" type="primary">rpl35ae</name>
    <name evidence="5" type="ORF">DDW03_001955</name>
    <name evidence="6" type="ORF">DDW03_02335</name>
    <name evidence="7" type="ORF">DDW05_02985</name>
</gene>
<keyword evidence="3 4" id="KW-0687">Ribonucleoprotein</keyword>
<dbReference type="RefSeq" id="WP_228615385.1">
    <property type="nucleotide sequence ID" value="NZ_QEFP02000013.1"/>
</dbReference>
<evidence type="ECO:0000313" key="7">
    <source>
        <dbReference type="EMBL" id="PVU70226.1"/>
    </source>
</evidence>
<evidence type="ECO:0000256" key="1">
    <source>
        <dbReference type="ARBA" id="ARBA00009269"/>
    </source>
</evidence>
<dbReference type="GO" id="GO:1990904">
    <property type="term" value="C:ribonucleoprotein complex"/>
    <property type="evidence" value="ECO:0007669"/>
    <property type="project" value="UniProtKB-KW"/>
</dbReference>
<protein>
    <recommendedName>
        <fullName evidence="4">Large ribosomal subunit protein eL33</fullName>
    </recommendedName>
</protein>
<evidence type="ECO:0000256" key="2">
    <source>
        <dbReference type="ARBA" id="ARBA00022980"/>
    </source>
</evidence>